<feature type="binding site" evidence="3">
    <location>
        <position position="161"/>
    </location>
    <ligand>
        <name>ATP</name>
        <dbReference type="ChEBI" id="CHEBI:30616"/>
    </ligand>
</feature>
<evidence type="ECO:0000313" key="8">
    <source>
        <dbReference type="Proteomes" id="UP000324585"/>
    </source>
</evidence>
<dbReference type="PANTHER" id="PTHR24347">
    <property type="entry name" value="SERINE/THREONINE-PROTEIN KINASE"/>
    <property type="match status" value="1"/>
</dbReference>
<dbReference type="SUPFAM" id="SSF56112">
    <property type="entry name" value="Protein kinase-like (PK-like)"/>
    <property type="match status" value="1"/>
</dbReference>
<dbReference type="PROSITE" id="PS00108">
    <property type="entry name" value="PROTEIN_KINASE_ST"/>
    <property type="match status" value="1"/>
</dbReference>
<name>A0A5J4Z353_PORPP</name>
<sequence length="546" mass="60841">MGEHAADVAAARVPARGPPGAAAKATNLRYGEPISMEGELEKEGKRFKGRKKRHFRLRDSALHNHRRRGSPPSWTVSLIDARVKHVEDGSTDFVIVLGDNKELRLVANNEVEKMMWVDAVSRASVRKIGAHYGVTGIIGTGSFAEVRLGYDKVSGDHVAIKIMKKNKKDKELMQSVECELNFVQKRILDQYVVQTYDVFNTKDNLFIVMEYMKGGMLYDILSTEGSLSEHRASQIMHDVFMGIKAMHDQDMVHRDLKPENVLCKSTTWPFEVKVADFGLADFVLENQFGDKCTRGMYGTPFFVAPEVVRGEAYGPGVDVWSLGVLLYNIISGELPFDGSNIKEVLRRVKKGEFSFPEEYWSHISPACMDLIRGMLTLDPKRRFTIDQCLKHEWIQSCDLSHAVLDIGRANLGSEARKSKMTSMAIDDIVEALELEDNELEAQQAAQGGSGTTPVSVGALSLNDAAKQTNHSNRSSSTQSSTQMKREPSGRTGKQNNSKKSNSTTSGASEDKMFKFGAITLLKSKKQRDAERRQSMISTVSQDMDDE</sequence>
<feature type="domain" description="PH" evidence="5">
    <location>
        <begin position="33"/>
        <end position="125"/>
    </location>
</feature>
<dbReference type="SMART" id="SM00220">
    <property type="entry name" value="S_TKc"/>
    <property type="match status" value="1"/>
</dbReference>
<dbReference type="PROSITE" id="PS00107">
    <property type="entry name" value="PROTEIN_KINASE_ATP"/>
    <property type="match status" value="1"/>
</dbReference>
<dbReference type="InterPro" id="IPR001849">
    <property type="entry name" value="PH_domain"/>
</dbReference>
<dbReference type="SUPFAM" id="SSF50729">
    <property type="entry name" value="PH domain-like"/>
    <property type="match status" value="1"/>
</dbReference>
<dbReference type="SMART" id="SM00233">
    <property type="entry name" value="PH"/>
    <property type="match status" value="1"/>
</dbReference>
<feature type="domain" description="Protein kinase" evidence="6">
    <location>
        <begin position="132"/>
        <end position="394"/>
    </location>
</feature>
<dbReference type="Gene3D" id="2.30.29.30">
    <property type="entry name" value="Pleckstrin-homology domain (PH domain)/Phosphotyrosine-binding domain (PTB)"/>
    <property type="match status" value="1"/>
</dbReference>
<dbReference type="Pfam" id="PF00169">
    <property type="entry name" value="PH"/>
    <property type="match status" value="1"/>
</dbReference>
<dbReference type="InterPro" id="IPR000719">
    <property type="entry name" value="Prot_kinase_dom"/>
</dbReference>
<feature type="region of interest" description="Disordered" evidence="4">
    <location>
        <begin position="1"/>
        <end position="24"/>
    </location>
</feature>
<feature type="compositionally biased region" description="Polar residues" evidence="4">
    <location>
        <begin position="534"/>
        <end position="546"/>
    </location>
</feature>
<feature type="compositionally biased region" description="Low complexity" evidence="4">
    <location>
        <begin position="7"/>
        <end position="24"/>
    </location>
</feature>
<evidence type="ECO:0000259" key="6">
    <source>
        <dbReference type="PROSITE" id="PS50011"/>
    </source>
</evidence>
<accession>A0A5J4Z353</accession>
<keyword evidence="2 3" id="KW-0067">ATP-binding</keyword>
<dbReference type="CDD" id="cd05117">
    <property type="entry name" value="STKc_CAMK"/>
    <property type="match status" value="1"/>
</dbReference>
<evidence type="ECO:0000313" key="7">
    <source>
        <dbReference type="EMBL" id="KAA8497363.1"/>
    </source>
</evidence>
<organism evidence="7 8">
    <name type="scientific">Porphyridium purpureum</name>
    <name type="common">Red alga</name>
    <name type="synonym">Porphyridium cruentum</name>
    <dbReference type="NCBI Taxonomy" id="35688"/>
    <lineage>
        <taxon>Eukaryota</taxon>
        <taxon>Rhodophyta</taxon>
        <taxon>Bangiophyceae</taxon>
        <taxon>Porphyridiales</taxon>
        <taxon>Porphyridiaceae</taxon>
        <taxon>Porphyridium</taxon>
    </lineage>
</organism>
<keyword evidence="1 3" id="KW-0547">Nucleotide-binding</keyword>
<dbReference type="Proteomes" id="UP000324585">
    <property type="component" value="Unassembled WGS sequence"/>
</dbReference>
<dbReference type="OMA" id="GASEDKM"/>
<comment type="caution">
    <text evidence="7">The sequence shown here is derived from an EMBL/GenBank/DDBJ whole genome shotgun (WGS) entry which is preliminary data.</text>
</comment>
<evidence type="ECO:0000259" key="5">
    <source>
        <dbReference type="PROSITE" id="PS50003"/>
    </source>
</evidence>
<reference evidence="8" key="1">
    <citation type="journal article" date="2019" name="Nat. Commun.">
        <title>Expansion of phycobilisome linker gene families in mesophilic red algae.</title>
        <authorList>
            <person name="Lee J."/>
            <person name="Kim D."/>
            <person name="Bhattacharya D."/>
            <person name="Yoon H.S."/>
        </authorList>
    </citation>
    <scope>NUCLEOTIDE SEQUENCE [LARGE SCALE GENOMIC DNA]</scope>
    <source>
        <strain evidence="8">CCMP 1328</strain>
    </source>
</reference>
<dbReference type="PROSITE" id="PS50003">
    <property type="entry name" value="PH_DOMAIN"/>
    <property type="match status" value="1"/>
</dbReference>
<keyword evidence="7" id="KW-0418">Kinase</keyword>
<keyword evidence="8" id="KW-1185">Reference proteome</keyword>
<dbReference type="EMBL" id="VRMN01000002">
    <property type="protein sequence ID" value="KAA8497363.1"/>
    <property type="molecule type" value="Genomic_DNA"/>
</dbReference>
<feature type="compositionally biased region" description="Low complexity" evidence="4">
    <location>
        <begin position="467"/>
        <end position="482"/>
    </location>
</feature>
<gene>
    <name evidence="7" type="ORF">FVE85_1092</name>
</gene>
<evidence type="ECO:0000256" key="2">
    <source>
        <dbReference type="ARBA" id="ARBA00022840"/>
    </source>
</evidence>
<evidence type="ECO:0000256" key="3">
    <source>
        <dbReference type="PROSITE-ProRule" id="PRU10141"/>
    </source>
</evidence>
<dbReference type="InterPro" id="IPR008271">
    <property type="entry name" value="Ser/Thr_kinase_AS"/>
</dbReference>
<dbReference type="InterPro" id="IPR011009">
    <property type="entry name" value="Kinase-like_dom_sf"/>
</dbReference>
<evidence type="ECO:0000256" key="4">
    <source>
        <dbReference type="SAM" id="MobiDB-lite"/>
    </source>
</evidence>
<keyword evidence="7" id="KW-0808">Transferase</keyword>
<dbReference type="Gene3D" id="1.10.510.10">
    <property type="entry name" value="Transferase(Phosphotransferase) domain 1"/>
    <property type="match status" value="1"/>
</dbReference>
<feature type="region of interest" description="Disordered" evidence="4">
    <location>
        <begin position="465"/>
        <end position="546"/>
    </location>
</feature>
<dbReference type="InterPro" id="IPR017441">
    <property type="entry name" value="Protein_kinase_ATP_BS"/>
</dbReference>
<feature type="compositionally biased region" description="Low complexity" evidence="4">
    <location>
        <begin position="491"/>
        <end position="506"/>
    </location>
</feature>
<dbReference type="FunFam" id="1.10.510.10:FF:000571">
    <property type="entry name" value="Maternal embryonic leucine zipper kinase"/>
    <property type="match status" value="1"/>
</dbReference>
<dbReference type="Pfam" id="PF00069">
    <property type="entry name" value="Pkinase"/>
    <property type="match status" value="1"/>
</dbReference>
<proteinExistence type="predicted"/>
<dbReference type="AlphaFoldDB" id="A0A5J4Z353"/>
<evidence type="ECO:0000256" key="1">
    <source>
        <dbReference type="ARBA" id="ARBA00022741"/>
    </source>
</evidence>
<dbReference type="GO" id="GO:0005524">
    <property type="term" value="F:ATP binding"/>
    <property type="evidence" value="ECO:0007669"/>
    <property type="project" value="UniProtKB-UniRule"/>
</dbReference>
<dbReference type="PROSITE" id="PS50011">
    <property type="entry name" value="PROTEIN_KINASE_DOM"/>
    <property type="match status" value="1"/>
</dbReference>
<dbReference type="InterPro" id="IPR011993">
    <property type="entry name" value="PH-like_dom_sf"/>
</dbReference>
<protein>
    <submittedName>
        <fullName evidence="7">SNF1-related protein kinase catalytic subunit alpha KIN10</fullName>
    </submittedName>
</protein>
<dbReference type="GO" id="GO:0004672">
    <property type="term" value="F:protein kinase activity"/>
    <property type="evidence" value="ECO:0007669"/>
    <property type="project" value="InterPro"/>
</dbReference>
<dbReference type="OrthoDB" id="40902at2759"/>